<keyword evidence="1" id="KW-0472">Membrane</keyword>
<keyword evidence="3" id="KW-1185">Reference proteome</keyword>
<gene>
    <name evidence="2" type="ORF">OXH55_15885</name>
</gene>
<evidence type="ECO:0000256" key="1">
    <source>
        <dbReference type="SAM" id="Phobius"/>
    </source>
</evidence>
<dbReference type="InterPro" id="IPR011042">
    <property type="entry name" value="6-blade_b-propeller_TolB-like"/>
</dbReference>
<dbReference type="Gene3D" id="2.120.10.30">
    <property type="entry name" value="TolB, C-terminal domain"/>
    <property type="match status" value="1"/>
</dbReference>
<dbReference type="PANTHER" id="PTHR36842:SF1">
    <property type="entry name" value="PROTEIN TOLB"/>
    <property type="match status" value="1"/>
</dbReference>
<accession>A0ABT4CV76</accession>
<protein>
    <recommendedName>
        <fullName evidence="4">Lipoprotein</fullName>
    </recommendedName>
</protein>
<proteinExistence type="predicted"/>
<dbReference type="SUPFAM" id="SSF82171">
    <property type="entry name" value="DPP6 N-terminal domain-like"/>
    <property type="match status" value="1"/>
</dbReference>
<sequence length="404" mass="47368">MKSRLKQYKASLFARNIMIIVLAGLFLMFVFSGCIKSTKSKTIVIDDIEDNKEKSLESSTDETLDINKIYKHEAYKFVDNEAIRECLFAWYDNENIIGRVTRDKGDSYDESIESINYKYNFSRKIMDIEKYKNYIPKVSPDGTKIAYQMRDGINLNIFIKDLKTNEEKCIYEIESLGYERYTLWSNNSKYISFFKNDTPQNGQSIIIYDVETKKMREIVLEGWKDAYGYSTVKVSDDAKNAAVIVHDKNYKKDIRADLCLYNVELIKNKIKDKERVNIDYMSMSDVEFINKNKFVYIKGYKQAICIYDDNTRKTEEVMKNVDRFKISHDGKYIVYSKHSNQHGKNIYLGKISENKILNEKILYTGISPNTLSWSKDNRKILISGEKYSNGYTNSLYENIIIELK</sequence>
<dbReference type="PROSITE" id="PS51257">
    <property type="entry name" value="PROKAR_LIPOPROTEIN"/>
    <property type="match status" value="1"/>
</dbReference>
<evidence type="ECO:0008006" key="4">
    <source>
        <dbReference type="Google" id="ProtNLM"/>
    </source>
</evidence>
<keyword evidence="1" id="KW-1133">Transmembrane helix</keyword>
<dbReference type="EMBL" id="JAPQES010000006">
    <property type="protein sequence ID" value="MCY6372116.1"/>
    <property type="molecule type" value="Genomic_DNA"/>
</dbReference>
<dbReference type="PANTHER" id="PTHR36842">
    <property type="entry name" value="PROTEIN TOLB HOMOLOG"/>
    <property type="match status" value="1"/>
</dbReference>
<keyword evidence="1" id="KW-0812">Transmembrane</keyword>
<evidence type="ECO:0000313" key="3">
    <source>
        <dbReference type="Proteomes" id="UP001079657"/>
    </source>
</evidence>
<dbReference type="RefSeq" id="WP_268051045.1">
    <property type="nucleotide sequence ID" value="NZ_JAPQES010000006.1"/>
</dbReference>
<evidence type="ECO:0000313" key="2">
    <source>
        <dbReference type="EMBL" id="MCY6372116.1"/>
    </source>
</evidence>
<feature type="transmembrane region" description="Helical" evidence="1">
    <location>
        <begin position="12"/>
        <end position="31"/>
    </location>
</feature>
<organism evidence="2 3">
    <name type="scientific">Clostridium ganghwense</name>
    <dbReference type="NCBI Taxonomy" id="312089"/>
    <lineage>
        <taxon>Bacteria</taxon>
        <taxon>Bacillati</taxon>
        <taxon>Bacillota</taxon>
        <taxon>Clostridia</taxon>
        <taxon>Eubacteriales</taxon>
        <taxon>Clostridiaceae</taxon>
        <taxon>Clostridium</taxon>
    </lineage>
</organism>
<comment type="caution">
    <text evidence="2">The sequence shown here is derived from an EMBL/GenBank/DDBJ whole genome shotgun (WGS) entry which is preliminary data.</text>
</comment>
<name>A0ABT4CV76_9CLOT</name>
<dbReference type="Proteomes" id="UP001079657">
    <property type="component" value="Unassembled WGS sequence"/>
</dbReference>
<reference evidence="2" key="1">
    <citation type="submission" date="2022-12" db="EMBL/GenBank/DDBJ databases">
        <authorList>
            <person name="Wang J."/>
        </authorList>
    </citation>
    <scope>NUCLEOTIDE SEQUENCE</scope>
    <source>
        <strain evidence="2">HY-42-06</strain>
    </source>
</reference>